<sequence>MSVHEAHEWRPWRPTHAQSEGQSPHSWYTDAAQGMSKENMSNHLK</sequence>
<name>A0A0A8Y7W5_ARUDO</name>
<feature type="compositionally biased region" description="Polar residues" evidence="1">
    <location>
        <begin position="16"/>
        <end position="26"/>
    </location>
</feature>
<reference evidence="2" key="2">
    <citation type="journal article" date="2015" name="Data Brief">
        <title>Shoot transcriptome of the giant reed, Arundo donax.</title>
        <authorList>
            <person name="Barrero R.A."/>
            <person name="Guerrero F.D."/>
            <person name="Moolhuijzen P."/>
            <person name="Goolsby J.A."/>
            <person name="Tidwell J."/>
            <person name="Bellgard S.E."/>
            <person name="Bellgard M.I."/>
        </authorList>
    </citation>
    <scope>NUCLEOTIDE SEQUENCE</scope>
    <source>
        <tissue evidence="2">Shoot tissue taken approximately 20 cm above the soil surface</tissue>
    </source>
</reference>
<evidence type="ECO:0000256" key="1">
    <source>
        <dbReference type="SAM" id="MobiDB-lite"/>
    </source>
</evidence>
<protein>
    <submittedName>
        <fullName evidence="2">Uncharacterized protein</fullName>
    </submittedName>
</protein>
<feature type="compositionally biased region" description="Polar residues" evidence="1">
    <location>
        <begin position="36"/>
        <end position="45"/>
    </location>
</feature>
<feature type="region of interest" description="Disordered" evidence="1">
    <location>
        <begin position="1"/>
        <end position="45"/>
    </location>
</feature>
<dbReference type="AlphaFoldDB" id="A0A0A8Y7W5"/>
<proteinExistence type="predicted"/>
<accession>A0A0A8Y7W5</accession>
<feature type="compositionally biased region" description="Basic and acidic residues" evidence="1">
    <location>
        <begin position="1"/>
        <end position="11"/>
    </location>
</feature>
<evidence type="ECO:0000313" key="2">
    <source>
        <dbReference type="EMBL" id="JAD21273.1"/>
    </source>
</evidence>
<organism evidence="2">
    <name type="scientific">Arundo donax</name>
    <name type="common">Giant reed</name>
    <name type="synonym">Donax arundinaceus</name>
    <dbReference type="NCBI Taxonomy" id="35708"/>
    <lineage>
        <taxon>Eukaryota</taxon>
        <taxon>Viridiplantae</taxon>
        <taxon>Streptophyta</taxon>
        <taxon>Embryophyta</taxon>
        <taxon>Tracheophyta</taxon>
        <taxon>Spermatophyta</taxon>
        <taxon>Magnoliopsida</taxon>
        <taxon>Liliopsida</taxon>
        <taxon>Poales</taxon>
        <taxon>Poaceae</taxon>
        <taxon>PACMAD clade</taxon>
        <taxon>Arundinoideae</taxon>
        <taxon>Arundineae</taxon>
        <taxon>Arundo</taxon>
    </lineage>
</organism>
<dbReference type="EMBL" id="GBRH01276622">
    <property type="protein sequence ID" value="JAD21273.1"/>
    <property type="molecule type" value="Transcribed_RNA"/>
</dbReference>
<reference evidence="2" key="1">
    <citation type="submission" date="2014-09" db="EMBL/GenBank/DDBJ databases">
        <authorList>
            <person name="Magalhaes I.L.F."/>
            <person name="Oliveira U."/>
            <person name="Santos F.R."/>
            <person name="Vidigal T.H.D.A."/>
            <person name="Brescovit A.D."/>
            <person name="Santos A.J."/>
        </authorList>
    </citation>
    <scope>NUCLEOTIDE SEQUENCE</scope>
    <source>
        <tissue evidence="2">Shoot tissue taken approximately 20 cm above the soil surface</tissue>
    </source>
</reference>